<feature type="compositionally biased region" description="Acidic residues" evidence="2">
    <location>
        <begin position="991"/>
        <end position="1004"/>
    </location>
</feature>
<feature type="compositionally biased region" description="Acidic residues" evidence="2">
    <location>
        <begin position="431"/>
        <end position="441"/>
    </location>
</feature>
<feature type="compositionally biased region" description="Basic and acidic residues" evidence="2">
    <location>
        <begin position="1148"/>
        <end position="1163"/>
    </location>
</feature>
<reference evidence="4" key="1">
    <citation type="journal article" date="2023" name="Commun. Biol.">
        <title>Genome analysis of Parmales, the sister group of diatoms, reveals the evolutionary specialization of diatoms from phago-mixotrophs to photoautotrophs.</title>
        <authorList>
            <person name="Ban H."/>
            <person name="Sato S."/>
            <person name="Yoshikawa S."/>
            <person name="Yamada K."/>
            <person name="Nakamura Y."/>
            <person name="Ichinomiya M."/>
            <person name="Sato N."/>
            <person name="Blanc-Mathieu R."/>
            <person name="Endo H."/>
            <person name="Kuwata A."/>
            <person name="Ogata H."/>
        </authorList>
    </citation>
    <scope>NUCLEOTIDE SEQUENCE [LARGE SCALE GENOMIC DNA]</scope>
    <source>
        <strain evidence="4">NIES 3699</strain>
    </source>
</reference>
<dbReference type="AlphaFoldDB" id="A0A9W7BH52"/>
<keyword evidence="1" id="KW-0175">Coiled coil</keyword>
<feature type="compositionally biased region" description="Polar residues" evidence="2">
    <location>
        <begin position="628"/>
        <end position="637"/>
    </location>
</feature>
<sequence length="1175" mass="130359">MVKPLPPTPSELHSLQQQQQKSLRIQRLLQVRSQTSSHSNSRLKTYQSLRRSSLTLALESSKSEFKSSRQNVINQKSIQLKKSLLGVGLAHEHARAASAAVTSKRKFLDETREEDKDLAKSRGVLASKVLKRDAKAEALKIKESLERRHKVSEFQKCQLQKILKKPKPVTPDKPLPPSRYKSTVQMNVQADTFSNFGFNESVSVKIDKSVSQKNEIEEEKIRLQKTKESTTELLKSRDEVRLSRGKAALKKSTGERASLGIEASLKSLLTREKLQRSKGGLKKVNFTLIEKEKRKGKGGERRRERVFEKAFLEKKEELPFDASGAAVDRFGGNVTQEVWDLAKVNRQYVSTSRSSKILKEAGRITENNRRPEERTWEGGEDSLKDSGSQRIEVEVSEKVQIDKWESHDKIVQLKGVKSPQTSPGRRHVDAFESEGSSEPDSPETREAATIVAGLMKNEYANSNRYGRTLSGNEGENRFKQDWMEEYRFRESERIGTGEEMTGRTEYTFGEEYVGDGLGLEHVPPLDRRSPPVEDMGEKALRRLGVEGPRVRPPLVEDFGREETPEAVKRVERLEKTVDGMRGEMEGGGVMGVMGVRESGALLDTPSHVTSFGGGNDTTIESYGVDTTGGRSFQTSSEESYEKGQKESPTISEGSGRSKVSGSSEERALDAAAKFLSDLSGVEGGGAEMLKEGEVDNEAKLSMDEIKDMIEKVEKETEQEMLNMSLGSFDPNNTNVDTSVNTSGAVGKSSSDESNVSQGSIVLEEVDKLQEVVRGLKQRNMTFEPKMDELKRQMEEMEKEKEEMEKSLRSLSNSEGGSGDDDSEEEVQVAVMREEKTTPTMNVSSVEPTIPALKDDEDDNSVEDDDLTMHTLNSSVDTFATKSIDENNQMKAAMRALASPGFEGQGETQNILSNYNLEDSVDEKDVSFKTDEGDDEEEVIEDLKNMSIAKDEEEDDDDDEETADLKNMSLVSDASEKSEEVAPKSPIVASNESDDDDDEEEEEGDLSMHTIRTSDRNTLEEEVEGGAELASALSFNTESDVSVEDKVEKVNVEKVEVEKVEVEKVEVEKVEVEKVEVEEVEVEEEVKEGEEGVSVAPSTVAGSTVATGVMTQRPLDTISKAPSLKSQALSMGEGSEGEETASILTGGDTKTEQVEEKEVKEKEGKKKKKKKKKGKK</sequence>
<feature type="coiled-coil region" evidence="1">
    <location>
        <begin position="695"/>
        <end position="722"/>
    </location>
</feature>
<feature type="compositionally biased region" description="Basic and acidic residues" evidence="2">
    <location>
        <begin position="794"/>
        <end position="807"/>
    </location>
</feature>
<evidence type="ECO:0000313" key="4">
    <source>
        <dbReference type="Proteomes" id="UP001165160"/>
    </source>
</evidence>
<feature type="compositionally biased region" description="Polar residues" evidence="2">
    <location>
        <begin position="646"/>
        <end position="662"/>
    </location>
</feature>
<feature type="compositionally biased region" description="Basic residues" evidence="2">
    <location>
        <begin position="1164"/>
        <end position="1175"/>
    </location>
</feature>
<feature type="compositionally biased region" description="Polar residues" evidence="2">
    <location>
        <begin position="747"/>
        <end position="758"/>
    </location>
</feature>
<feature type="compositionally biased region" description="Basic and acidic residues" evidence="2">
    <location>
        <begin position="363"/>
        <end position="384"/>
    </location>
</feature>
<comment type="caution">
    <text evidence="3">The sequence shown here is derived from an EMBL/GenBank/DDBJ whole genome shotgun (WGS) entry which is preliminary data.</text>
</comment>
<organism evidence="3 4">
    <name type="scientific">Triparma verrucosa</name>
    <dbReference type="NCBI Taxonomy" id="1606542"/>
    <lineage>
        <taxon>Eukaryota</taxon>
        <taxon>Sar</taxon>
        <taxon>Stramenopiles</taxon>
        <taxon>Ochrophyta</taxon>
        <taxon>Bolidophyceae</taxon>
        <taxon>Parmales</taxon>
        <taxon>Triparmaceae</taxon>
        <taxon>Triparma</taxon>
    </lineage>
</organism>
<gene>
    <name evidence="3" type="ORF">TrVE_jg12265</name>
</gene>
<feature type="coiled-coil region" evidence="1">
    <location>
        <begin position="206"/>
        <end position="233"/>
    </location>
</feature>
<name>A0A9W7BH52_9STRA</name>
<dbReference type="EMBL" id="BRXX01000105">
    <property type="protein sequence ID" value="GMH90342.1"/>
    <property type="molecule type" value="Genomic_DNA"/>
</dbReference>
<evidence type="ECO:0000256" key="1">
    <source>
        <dbReference type="SAM" id="Coils"/>
    </source>
</evidence>
<feature type="region of interest" description="Disordered" evidence="2">
    <location>
        <begin position="794"/>
        <end position="864"/>
    </location>
</feature>
<feature type="compositionally biased region" description="Acidic residues" evidence="2">
    <location>
        <begin position="854"/>
        <end position="864"/>
    </location>
</feature>
<feature type="region of interest" description="Disordered" evidence="2">
    <location>
        <begin position="608"/>
        <end position="666"/>
    </location>
</feature>
<keyword evidence="4" id="KW-1185">Reference proteome</keyword>
<evidence type="ECO:0000256" key="2">
    <source>
        <dbReference type="SAM" id="MobiDB-lite"/>
    </source>
</evidence>
<feature type="region of interest" description="Disordered" evidence="2">
    <location>
        <begin position="1104"/>
        <end position="1175"/>
    </location>
</feature>
<dbReference type="Proteomes" id="UP001165160">
    <property type="component" value="Unassembled WGS sequence"/>
</dbReference>
<feature type="region of interest" description="Disordered" evidence="2">
    <location>
        <begin position="363"/>
        <end position="389"/>
    </location>
</feature>
<accession>A0A9W7BH52</accession>
<proteinExistence type="predicted"/>
<feature type="region of interest" description="Disordered" evidence="2">
    <location>
        <begin position="898"/>
        <end position="1021"/>
    </location>
</feature>
<feature type="compositionally biased region" description="Acidic residues" evidence="2">
    <location>
        <begin position="817"/>
        <end position="826"/>
    </location>
</feature>
<feature type="compositionally biased region" description="Polar residues" evidence="2">
    <location>
        <begin position="905"/>
        <end position="916"/>
    </location>
</feature>
<evidence type="ECO:0000313" key="3">
    <source>
        <dbReference type="EMBL" id="GMH90342.1"/>
    </source>
</evidence>
<feature type="compositionally biased region" description="Low complexity" evidence="2">
    <location>
        <begin position="731"/>
        <end position="742"/>
    </location>
</feature>
<feature type="region of interest" description="Disordered" evidence="2">
    <location>
        <begin position="724"/>
        <end position="758"/>
    </location>
</feature>
<feature type="region of interest" description="Disordered" evidence="2">
    <location>
        <begin position="414"/>
        <end position="445"/>
    </location>
</feature>
<feature type="compositionally biased region" description="Acidic residues" evidence="2">
    <location>
        <begin position="950"/>
        <end position="961"/>
    </location>
</feature>
<feature type="compositionally biased region" description="Polar residues" evidence="2">
    <location>
        <begin position="837"/>
        <end position="846"/>
    </location>
</feature>
<protein>
    <submittedName>
        <fullName evidence="3">Uncharacterized protein</fullName>
    </submittedName>
</protein>